<evidence type="ECO:0000313" key="1">
    <source>
        <dbReference type="EMBL" id="MBX09517.1"/>
    </source>
</evidence>
<dbReference type="AlphaFoldDB" id="A0A2P2KV21"/>
<accession>A0A2P2KV21</accession>
<reference evidence="1" key="1">
    <citation type="submission" date="2018-02" db="EMBL/GenBank/DDBJ databases">
        <title>Rhizophora mucronata_Transcriptome.</title>
        <authorList>
            <person name="Meera S.P."/>
            <person name="Sreeshan A."/>
            <person name="Augustine A."/>
        </authorList>
    </citation>
    <scope>NUCLEOTIDE SEQUENCE</scope>
    <source>
        <tissue evidence="1">Leaf</tissue>
    </source>
</reference>
<dbReference type="EMBL" id="GGEC01029033">
    <property type="protein sequence ID" value="MBX09517.1"/>
    <property type="molecule type" value="Transcribed_RNA"/>
</dbReference>
<organism evidence="1">
    <name type="scientific">Rhizophora mucronata</name>
    <name type="common">Asiatic mangrove</name>
    <dbReference type="NCBI Taxonomy" id="61149"/>
    <lineage>
        <taxon>Eukaryota</taxon>
        <taxon>Viridiplantae</taxon>
        <taxon>Streptophyta</taxon>
        <taxon>Embryophyta</taxon>
        <taxon>Tracheophyta</taxon>
        <taxon>Spermatophyta</taxon>
        <taxon>Magnoliopsida</taxon>
        <taxon>eudicotyledons</taxon>
        <taxon>Gunneridae</taxon>
        <taxon>Pentapetalae</taxon>
        <taxon>rosids</taxon>
        <taxon>fabids</taxon>
        <taxon>Malpighiales</taxon>
        <taxon>Rhizophoraceae</taxon>
        <taxon>Rhizophora</taxon>
    </lineage>
</organism>
<proteinExistence type="predicted"/>
<protein>
    <submittedName>
        <fullName evidence="1">Sec13-like protein</fullName>
    </submittedName>
</protein>
<name>A0A2P2KV21_RHIMU</name>
<sequence>MDMLSRNAAQQGQKILINRKRDHPLLNHYAFEWLGRKIFTKSHCRVSKLS</sequence>